<evidence type="ECO:0000256" key="9">
    <source>
        <dbReference type="ARBA" id="ARBA00025439"/>
    </source>
</evidence>
<evidence type="ECO:0000256" key="1">
    <source>
        <dbReference type="ARBA" id="ARBA00004651"/>
    </source>
</evidence>
<evidence type="ECO:0000313" key="12">
    <source>
        <dbReference type="EMBL" id="AKG46715.1"/>
    </source>
</evidence>
<keyword evidence="13" id="KW-1185">Reference proteome</keyword>
<keyword evidence="4" id="KW-1003">Cell membrane</keyword>
<dbReference type="HOGENOM" id="CLU_028880_0_1_11"/>
<comment type="subunit">
    <text evidence="2">The complex is composed of two ATP-binding proteins (LsrA), two transmembrane proteins (LsrC and LsrD) and a solute-binding protein (LsrB).</text>
</comment>
<keyword evidence="7 11" id="KW-1133">Transmembrane helix</keyword>
<keyword evidence="3" id="KW-0813">Transport</keyword>
<reference evidence="12" key="1">
    <citation type="submission" date="2019-08" db="EMBL/GenBank/DDBJ databases">
        <title>Complete genome sequence of a mangrove-derived Streptomyces xiamenensis.</title>
        <authorList>
            <person name="Xu J."/>
        </authorList>
    </citation>
    <scope>NUCLEOTIDE SEQUENCE</scope>
    <source>
        <strain evidence="12">318</strain>
    </source>
</reference>
<keyword evidence="5" id="KW-0997">Cell inner membrane</keyword>
<evidence type="ECO:0000256" key="3">
    <source>
        <dbReference type="ARBA" id="ARBA00022448"/>
    </source>
</evidence>
<proteinExistence type="predicted"/>
<keyword evidence="8 11" id="KW-0472">Membrane</keyword>
<dbReference type="EMBL" id="CP009922">
    <property type="protein sequence ID" value="AKG46715.1"/>
    <property type="molecule type" value="Genomic_DNA"/>
</dbReference>
<sequence length="334" mass="33224">MSRAHPRELGVLAALVLLVAVTAAANSRFLSGQSIRDLLLSAAVLTVLAAGQTIVVLTRNIDLSVGSVLGLSAFGTADLLSAAPGTPLPLAALAGIAVGALCGALNGALISYGGVPALVITLGTLYVFRGIAHSWAAGRQINAADLPRPFLNLGTATVAGIPVLALLATAVVLAVAVWLHSYRSGRELYAIGSEPAAAARAGIPAGRRVRTAFLLSGSLAGLAGVLYAARYGTVDATAGQGLELQVVAAVVVGGVAIFGGSGTVLGAALGALLLTCIGTSLAVLRVDPFWQQAVVGALILAAIGLDRLLTARLAARAARTAGAVRTAPEVSRGS</sequence>
<feature type="transmembrane region" description="Helical" evidence="11">
    <location>
        <begin position="289"/>
        <end position="309"/>
    </location>
</feature>
<dbReference type="AlphaFoldDB" id="A0A0F7G1N9"/>
<protein>
    <recommendedName>
        <fullName evidence="10">Autoinducer 2 import system permease protein LsrC</fullName>
    </recommendedName>
</protein>
<feature type="transmembrane region" description="Helical" evidence="11">
    <location>
        <begin position="241"/>
        <end position="258"/>
    </location>
</feature>
<feature type="transmembrane region" description="Helical" evidence="11">
    <location>
        <begin position="117"/>
        <end position="136"/>
    </location>
</feature>
<name>A0A0F7G1N9_9ACTN</name>
<evidence type="ECO:0000313" key="13">
    <source>
        <dbReference type="Proteomes" id="UP000034034"/>
    </source>
</evidence>
<evidence type="ECO:0000256" key="10">
    <source>
        <dbReference type="ARBA" id="ARBA00039382"/>
    </source>
</evidence>
<gene>
    <name evidence="12" type="ORF">SXIM_53310</name>
</gene>
<dbReference type="STRING" id="408015.SXIM_53310"/>
<evidence type="ECO:0000256" key="8">
    <source>
        <dbReference type="ARBA" id="ARBA00023136"/>
    </source>
</evidence>
<organism evidence="12 13">
    <name type="scientific">Streptomyces xiamenensis</name>
    <dbReference type="NCBI Taxonomy" id="408015"/>
    <lineage>
        <taxon>Bacteria</taxon>
        <taxon>Bacillati</taxon>
        <taxon>Actinomycetota</taxon>
        <taxon>Actinomycetes</taxon>
        <taxon>Kitasatosporales</taxon>
        <taxon>Streptomycetaceae</taxon>
        <taxon>Streptomyces</taxon>
    </lineage>
</organism>
<feature type="transmembrane region" description="Helical" evidence="11">
    <location>
        <begin position="265"/>
        <end position="283"/>
    </location>
</feature>
<dbReference type="InterPro" id="IPR001851">
    <property type="entry name" value="ABC_transp_permease"/>
</dbReference>
<dbReference type="RefSeq" id="WP_043178652.1">
    <property type="nucleotide sequence ID" value="NZ_CP009922.3"/>
</dbReference>
<dbReference type="Proteomes" id="UP000034034">
    <property type="component" value="Chromosome"/>
</dbReference>
<dbReference type="KEGG" id="sxi:SXIM_53310"/>
<keyword evidence="6 11" id="KW-0812">Transmembrane</keyword>
<evidence type="ECO:0000256" key="6">
    <source>
        <dbReference type="ARBA" id="ARBA00022692"/>
    </source>
</evidence>
<dbReference type="PANTHER" id="PTHR32196:SF29">
    <property type="entry name" value="AUTOINDUCER 2 IMPORT SYSTEM PERMEASE PROTEIN LSRC"/>
    <property type="match status" value="1"/>
</dbReference>
<comment type="function">
    <text evidence="9">Part of the ABC transporter complex LsrABCD involved in autoinducer 2 (AI-2) import. Probably responsible for the translocation of the substrate across the membrane.</text>
</comment>
<feature type="transmembrane region" description="Helical" evidence="11">
    <location>
        <begin position="156"/>
        <end position="179"/>
    </location>
</feature>
<feature type="transmembrane region" description="Helical" evidence="11">
    <location>
        <begin position="90"/>
        <end position="110"/>
    </location>
</feature>
<feature type="transmembrane region" description="Helical" evidence="11">
    <location>
        <begin position="212"/>
        <end position="229"/>
    </location>
</feature>
<dbReference type="GO" id="GO:0022857">
    <property type="term" value="F:transmembrane transporter activity"/>
    <property type="evidence" value="ECO:0007669"/>
    <property type="project" value="InterPro"/>
</dbReference>
<feature type="transmembrane region" description="Helical" evidence="11">
    <location>
        <begin position="39"/>
        <end position="58"/>
    </location>
</feature>
<accession>A0A0F7G1N9</accession>
<dbReference type="Pfam" id="PF02653">
    <property type="entry name" value="BPD_transp_2"/>
    <property type="match status" value="1"/>
</dbReference>
<evidence type="ECO:0000256" key="2">
    <source>
        <dbReference type="ARBA" id="ARBA00011262"/>
    </source>
</evidence>
<evidence type="ECO:0000256" key="7">
    <source>
        <dbReference type="ARBA" id="ARBA00022989"/>
    </source>
</evidence>
<dbReference type="GO" id="GO:0005886">
    <property type="term" value="C:plasma membrane"/>
    <property type="evidence" value="ECO:0007669"/>
    <property type="project" value="UniProtKB-SubCell"/>
</dbReference>
<comment type="subcellular location">
    <subcellularLocation>
        <location evidence="1">Cell membrane</location>
        <topology evidence="1">Multi-pass membrane protein</topology>
    </subcellularLocation>
</comment>
<dbReference type="CDD" id="cd06579">
    <property type="entry name" value="TM_PBP1_transp_AraH_like"/>
    <property type="match status" value="1"/>
</dbReference>
<evidence type="ECO:0000256" key="4">
    <source>
        <dbReference type="ARBA" id="ARBA00022475"/>
    </source>
</evidence>
<evidence type="ECO:0000256" key="11">
    <source>
        <dbReference type="SAM" id="Phobius"/>
    </source>
</evidence>
<dbReference type="PANTHER" id="PTHR32196">
    <property type="entry name" value="ABC TRANSPORTER PERMEASE PROTEIN YPHD-RELATED-RELATED"/>
    <property type="match status" value="1"/>
</dbReference>
<dbReference type="PATRIC" id="fig|408015.6.peg.5396"/>
<evidence type="ECO:0000256" key="5">
    <source>
        <dbReference type="ARBA" id="ARBA00022519"/>
    </source>
</evidence>